<feature type="compositionally biased region" description="Polar residues" evidence="1">
    <location>
        <begin position="68"/>
        <end position="77"/>
    </location>
</feature>
<organism evidence="2 3">
    <name type="scientific">Nitzschia inconspicua</name>
    <dbReference type="NCBI Taxonomy" id="303405"/>
    <lineage>
        <taxon>Eukaryota</taxon>
        <taxon>Sar</taxon>
        <taxon>Stramenopiles</taxon>
        <taxon>Ochrophyta</taxon>
        <taxon>Bacillariophyta</taxon>
        <taxon>Bacillariophyceae</taxon>
        <taxon>Bacillariophycidae</taxon>
        <taxon>Bacillariales</taxon>
        <taxon>Bacillariaceae</taxon>
        <taxon>Nitzschia</taxon>
    </lineage>
</organism>
<dbReference type="Proteomes" id="UP000693970">
    <property type="component" value="Unassembled WGS sequence"/>
</dbReference>
<comment type="caution">
    <text evidence="2">The sequence shown here is derived from an EMBL/GenBank/DDBJ whole genome shotgun (WGS) entry which is preliminary data.</text>
</comment>
<protein>
    <submittedName>
        <fullName evidence="2">Uncharacterized protein</fullName>
    </submittedName>
</protein>
<evidence type="ECO:0000256" key="1">
    <source>
        <dbReference type="SAM" id="MobiDB-lite"/>
    </source>
</evidence>
<proteinExistence type="predicted"/>
<reference evidence="2" key="1">
    <citation type="journal article" date="2021" name="Sci. Rep.">
        <title>Diploid genomic architecture of Nitzschia inconspicua, an elite biomass production diatom.</title>
        <authorList>
            <person name="Oliver A."/>
            <person name="Podell S."/>
            <person name="Pinowska A."/>
            <person name="Traller J.C."/>
            <person name="Smith S.R."/>
            <person name="McClure R."/>
            <person name="Beliaev A."/>
            <person name="Bohutskyi P."/>
            <person name="Hill E.A."/>
            <person name="Rabines A."/>
            <person name="Zheng H."/>
            <person name="Allen L.Z."/>
            <person name="Kuo A."/>
            <person name="Grigoriev I.V."/>
            <person name="Allen A.E."/>
            <person name="Hazlebeck D."/>
            <person name="Allen E.E."/>
        </authorList>
    </citation>
    <scope>NUCLEOTIDE SEQUENCE</scope>
    <source>
        <strain evidence="2">Hildebrandi</strain>
    </source>
</reference>
<keyword evidence="3" id="KW-1185">Reference proteome</keyword>
<dbReference type="AlphaFoldDB" id="A0A9K3M5H4"/>
<sequence>MTINSTVYNLLPAIPIFADQQHHQFTLSTDLHNKPITNNDKNIIIHRISNNHNDIITDNNIQINQFDSMSSTGSETPSPGAAGLPSLHFTPPIPAGVTTAPPLMQPIIPPTM</sequence>
<feature type="compositionally biased region" description="Pro residues" evidence="1">
    <location>
        <begin position="103"/>
        <end position="112"/>
    </location>
</feature>
<feature type="region of interest" description="Disordered" evidence="1">
    <location>
        <begin position="68"/>
        <end position="112"/>
    </location>
</feature>
<evidence type="ECO:0000313" key="3">
    <source>
        <dbReference type="Proteomes" id="UP000693970"/>
    </source>
</evidence>
<reference evidence="2" key="2">
    <citation type="submission" date="2021-04" db="EMBL/GenBank/DDBJ databases">
        <authorList>
            <person name="Podell S."/>
        </authorList>
    </citation>
    <scope>NUCLEOTIDE SEQUENCE</scope>
    <source>
        <strain evidence="2">Hildebrandi</strain>
    </source>
</reference>
<name>A0A9K3M5H4_9STRA</name>
<accession>A0A9K3M5H4</accession>
<dbReference type="EMBL" id="JAGRRH010000002">
    <property type="protein sequence ID" value="KAG7373530.1"/>
    <property type="molecule type" value="Genomic_DNA"/>
</dbReference>
<gene>
    <name evidence="2" type="ORF">IV203_034254</name>
</gene>
<evidence type="ECO:0000313" key="2">
    <source>
        <dbReference type="EMBL" id="KAG7373530.1"/>
    </source>
</evidence>